<dbReference type="Pfam" id="PF26581">
    <property type="entry name" value="WIT1_2_N"/>
    <property type="match status" value="1"/>
</dbReference>
<keyword evidence="6" id="KW-1185">Reference proteome</keyword>
<name>A0A2P6S3J7_ROSCH</name>
<dbReference type="InterPro" id="IPR039976">
    <property type="entry name" value="WIT1/WIT2"/>
</dbReference>
<evidence type="ECO:0000313" key="6">
    <source>
        <dbReference type="Proteomes" id="UP000238479"/>
    </source>
</evidence>
<evidence type="ECO:0000256" key="3">
    <source>
        <dbReference type="SAM" id="Phobius"/>
    </source>
</evidence>
<organism evidence="5 6">
    <name type="scientific">Rosa chinensis</name>
    <name type="common">China rose</name>
    <dbReference type="NCBI Taxonomy" id="74649"/>
    <lineage>
        <taxon>Eukaryota</taxon>
        <taxon>Viridiplantae</taxon>
        <taxon>Streptophyta</taxon>
        <taxon>Embryophyta</taxon>
        <taxon>Tracheophyta</taxon>
        <taxon>Spermatophyta</taxon>
        <taxon>Magnoliopsida</taxon>
        <taxon>eudicotyledons</taxon>
        <taxon>Gunneridae</taxon>
        <taxon>Pentapetalae</taxon>
        <taxon>rosids</taxon>
        <taxon>fabids</taxon>
        <taxon>Rosales</taxon>
        <taxon>Rosaceae</taxon>
        <taxon>Rosoideae</taxon>
        <taxon>Rosoideae incertae sedis</taxon>
        <taxon>Rosa</taxon>
    </lineage>
</organism>
<accession>A0A2P6S3J7</accession>
<comment type="caution">
    <text evidence="5">The sequence shown here is derived from an EMBL/GenBank/DDBJ whole genome shotgun (WGS) entry which is preliminary data.</text>
</comment>
<evidence type="ECO:0000256" key="1">
    <source>
        <dbReference type="SAM" id="Coils"/>
    </source>
</evidence>
<dbReference type="AlphaFoldDB" id="A0A2P6S3J7"/>
<dbReference type="OrthoDB" id="1936068at2759"/>
<dbReference type="Proteomes" id="UP000238479">
    <property type="component" value="Chromosome 2"/>
</dbReference>
<feature type="transmembrane region" description="Helical" evidence="3">
    <location>
        <begin position="699"/>
        <end position="717"/>
    </location>
</feature>
<evidence type="ECO:0000313" key="5">
    <source>
        <dbReference type="EMBL" id="PRQ53245.1"/>
    </source>
</evidence>
<keyword evidence="3" id="KW-0472">Membrane</keyword>
<sequence>MPPTRLNPFCHSRIQLETVFVSKVPSFSSICSLQHQHNNPKPTFSLSHRFRNHLNSCIVKMDYDGTHEASVSGNDVNVEVPVVESKRVEGLERVSSGVVIGELQNVGEVIIRVELDLARASEKLLNLKGFMMHVGTKESDFEAFISKEEQTSVDSAERALEFTLLSGILDSEVSELDKLIALLQMEITAAQELLSSYTYWGETFAVMEEKLQDSEQSLEQLQEQVSEIRMQSLKFQRTFSCSNGEENSNNDKGVGHLDDDIFSSKNVLMKMQTVEQQRHILRMLEKSLAREMDLEKKLTESKQVEEDLKLRLLSSEQEAYCMEDEAADVWERWLEADNASGVMMGISKELLGRLQILQFNLNGSVQREAELQLKVDALLKSNQSSLQKLESSNAKLNDFFQAQTESLKDSLKEAEDKLIIANSEAFTLSEKVSSLEDEISEMGNVITDLKEKESKAEAQLKLLTETNTELNEELGLLKTQLTESDMWLQHAVATAEASQEKQNMLNSTIRDMENVIKDLKQKVSKAESRADSVEDKCVLISESNAALNEELSFLTGRLKRVEAALHQAEEAKVATATDIALRSKVITNLIVQLAFERERLHKQMTALTMENKTLILKLQMNNSPSVVMRNDDRGNGEDFMLSKHDLVTGTTESREEAHELSACNSKLDRTQKNASMGETEEGPADTVRRVDAGVLNFKHVLMAMLIVLISAAVYFFTQQHCPF</sequence>
<dbReference type="STRING" id="74649.A0A2P6S3J7"/>
<dbReference type="EMBL" id="PDCK01000040">
    <property type="protein sequence ID" value="PRQ53245.1"/>
    <property type="molecule type" value="Genomic_DNA"/>
</dbReference>
<feature type="coiled-coil region" evidence="1">
    <location>
        <begin position="397"/>
        <end position="571"/>
    </location>
</feature>
<protein>
    <recommendedName>
        <fullName evidence="4">WIT1/2 N-terminal helical bundle domain-containing protein</fullName>
    </recommendedName>
</protein>
<dbReference type="Gramene" id="PRQ53245">
    <property type="protein sequence ID" value="PRQ53245"/>
    <property type="gene ID" value="RchiOBHm_Chr2g0164391"/>
</dbReference>
<feature type="region of interest" description="Disordered" evidence="2">
    <location>
        <begin position="648"/>
        <end position="684"/>
    </location>
</feature>
<feature type="domain" description="WIT1/2 N-terminal helical bundle" evidence="4">
    <location>
        <begin position="104"/>
        <end position="241"/>
    </location>
</feature>
<feature type="compositionally biased region" description="Basic and acidic residues" evidence="2">
    <location>
        <begin position="648"/>
        <end position="659"/>
    </location>
</feature>
<dbReference type="PANTHER" id="PTHR35705:SF1">
    <property type="entry name" value="WPP DOMAIN-INTERACTING TAIL-ANCHORED PROTEIN 1"/>
    <property type="match status" value="1"/>
</dbReference>
<evidence type="ECO:0000256" key="2">
    <source>
        <dbReference type="SAM" id="MobiDB-lite"/>
    </source>
</evidence>
<dbReference type="OMA" id="TMHVATR"/>
<evidence type="ECO:0000259" key="4">
    <source>
        <dbReference type="Pfam" id="PF26581"/>
    </source>
</evidence>
<dbReference type="InterPro" id="IPR058610">
    <property type="entry name" value="WIT1_2_N"/>
</dbReference>
<dbReference type="PANTHER" id="PTHR35705">
    <property type="entry name" value="WPP DOMAIN-INTERACTING TAIL-ANCHORED PROTEIN 1"/>
    <property type="match status" value="1"/>
</dbReference>
<gene>
    <name evidence="5" type="ORF">RchiOBHm_Chr2g0164391</name>
</gene>
<keyword evidence="3" id="KW-1133">Transmembrane helix</keyword>
<feature type="coiled-coil region" evidence="1">
    <location>
        <begin position="204"/>
        <end position="238"/>
    </location>
</feature>
<keyword evidence="3" id="KW-0812">Transmembrane</keyword>
<keyword evidence="1" id="KW-0175">Coiled coil</keyword>
<reference evidence="5 6" key="1">
    <citation type="journal article" date="2018" name="Nat. Genet.">
        <title>The Rosa genome provides new insights in the design of modern roses.</title>
        <authorList>
            <person name="Bendahmane M."/>
        </authorList>
    </citation>
    <scope>NUCLEOTIDE SEQUENCE [LARGE SCALE GENOMIC DNA]</scope>
    <source>
        <strain evidence="6">cv. Old Blush</strain>
    </source>
</reference>
<proteinExistence type="predicted"/>